<dbReference type="InterPro" id="IPR036322">
    <property type="entry name" value="WD40_repeat_dom_sf"/>
</dbReference>
<name>A0A9P6ZNH8_9AGAM</name>
<reference evidence="4" key="1">
    <citation type="journal article" date="2020" name="New Phytol.">
        <title>Comparative genomics reveals dynamic genome evolution in host specialist ectomycorrhizal fungi.</title>
        <authorList>
            <person name="Lofgren L.A."/>
            <person name="Nguyen N.H."/>
            <person name="Vilgalys R."/>
            <person name="Ruytinx J."/>
            <person name="Liao H.L."/>
            <person name="Branco S."/>
            <person name="Kuo A."/>
            <person name="LaButti K."/>
            <person name="Lipzen A."/>
            <person name="Andreopoulos W."/>
            <person name="Pangilinan J."/>
            <person name="Riley R."/>
            <person name="Hundley H."/>
            <person name="Na H."/>
            <person name="Barry K."/>
            <person name="Grigoriev I.V."/>
            <person name="Stajich J.E."/>
            <person name="Kennedy P.G."/>
        </authorList>
    </citation>
    <scope>NUCLEOTIDE SEQUENCE</scope>
    <source>
        <strain evidence="4">DOB743</strain>
    </source>
</reference>
<evidence type="ECO:0000256" key="2">
    <source>
        <dbReference type="ARBA" id="ARBA00022737"/>
    </source>
</evidence>
<evidence type="ECO:0000256" key="1">
    <source>
        <dbReference type="ARBA" id="ARBA00022574"/>
    </source>
</evidence>
<dbReference type="InterPro" id="IPR001680">
    <property type="entry name" value="WD40_rpt"/>
</dbReference>
<keyword evidence="1" id="KW-0853">WD repeat</keyword>
<keyword evidence="5" id="KW-1185">Reference proteome</keyword>
<dbReference type="OrthoDB" id="2654453at2759"/>
<dbReference type="AlphaFoldDB" id="A0A9P6ZNH8"/>
<evidence type="ECO:0000313" key="5">
    <source>
        <dbReference type="Proteomes" id="UP000714275"/>
    </source>
</evidence>
<dbReference type="EMBL" id="JABBWD010000047">
    <property type="protein sequence ID" value="KAG1773676.1"/>
    <property type="molecule type" value="Genomic_DNA"/>
</dbReference>
<organism evidence="4 5">
    <name type="scientific">Suillus placidus</name>
    <dbReference type="NCBI Taxonomy" id="48579"/>
    <lineage>
        <taxon>Eukaryota</taxon>
        <taxon>Fungi</taxon>
        <taxon>Dikarya</taxon>
        <taxon>Basidiomycota</taxon>
        <taxon>Agaricomycotina</taxon>
        <taxon>Agaricomycetes</taxon>
        <taxon>Agaricomycetidae</taxon>
        <taxon>Boletales</taxon>
        <taxon>Suillineae</taxon>
        <taxon>Suillaceae</taxon>
        <taxon>Suillus</taxon>
    </lineage>
</organism>
<keyword evidence="2" id="KW-0677">Repeat</keyword>
<proteinExistence type="predicted"/>
<protein>
    <submittedName>
        <fullName evidence="4">WD40-repeat-containing domain protein</fullName>
    </submittedName>
</protein>
<dbReference type="InterPro" id="IPR050349">
    <property type="entry name" value="WD_LIS1/nudF_dynein_reg"/>
</dbReference>
<dbReference type="SMART" id="SM00320">
    <property type="entry name" value="WD40"/>
    <property type="match status" value="3"/>
</dbReference>
<feature type="region of interest" description="Disordered" evidence="3">
    <location>
        <begin position="465"/>
        <end position="496"/>
    </location>
</feature>
<evidence type="ECO:0000256" key="3">
    <source>
        <dbReference type="SAM" id="MobiDB-lite"/>
    </source>
</evidence>
<comment type="caution">
    <text evidence="4">The sequence shown here is derived from an EMBL/GenBank/DDBJ whole genome shotgun (WGS) entry which is preliminary data.</text>
</comment>
<dbReference type="PANTHER" id="PTHR44129">
    <property type="entry name" value="WD REPEAT-CONTAINING PROTEIN POP1"/>
    <property type="match status" value="1"/>
</dbReference>
<accession>A0A9P6ZNH8</accession>
<sequence>MSFLPTFFNKSVQLQCYKLLTCLTTYSGSVYALAISNDGNLLACGGTEGIKIWDIKSRKELTSSSHHHESRGTVSCAIWSTTRKTAAETLCYGTGLGYIIFLRHSLTNKTFQEICARRLGSGFEITCLSWHSTSSEGNLRIAVGTRDKIIQVLTLNASSQLQSVFAVRLEYTVPKSVVFADNRDVYVFGLYDGNFMKLRDEDGSVVQEMSCKSVIGHAAVHSKRGVFVVDHVADGFTLYRLDGDGEPVRTFATAVPSMSLPKQVAFGEEGKVVVGGSDNGLVYVFDRKTGQILETLHHADTDSGLVQTISTRDLHGRCTIASASTAPGRGKTTIKIWVYDYAVQKAPSAPKAPSENYWSLSRILMMLTQLLALLCMSVFLLINYKDSFLDSAVNRVHGYMTSAMIVNVADEFSQHVKAAMKFGEFGEYVDIEDDNEGPTEGSIKHDIRMLRELAAKLMEIAQEAGGDIDEDEGKHDTDHPQAAKGDEWTKSLTIVS</sequence>
<evidence type="ECO:0000313" key="4">
    <source>
        <dbReference type="EMBL" id="KAG1773676.1"/>
    </source>
</evidence>
<feature type="compositionally biased region" description="Basic and acidic residues" evidence="3">
    <location>
        <begin position="472"/>
        <end position="489"/>
    </location>
</feature>
<gene>
    <name evidence="4" type="ORF">EV702DRAFT_1200998</name>
</gene>
<dbReference type="Pfam" id="PF00400">
    <property type="entry name" value="WD40"/>
    <property type="match status" value="1"/>
</dbReference>
<dbReference type="InterPro" id="IPR015943">
    <property type="entry name" value="WD40/YVTN_repeat-like_dom_sf"/>
</dbReference>
<dbReference type="SUPFAM" id="SSF50978">
    <property type="entry name" value="WD40 repeat-like"/>
    <property type="match status" value="1"/>
</dbReference>
<dbReference type="Gene3D" id="2.130.10.10">
    <property type="entry name" value="YVTN repeat-like/Quinoprotein amine dehydrogenase"/>
    <property type="match status" value="2"/>
</dbReference>
<dbReference type="Proteomes" id="UP000714275">
    <property type="component" value="Unassembled WGS sequence"/>
</dbReference>